<dbReference type="Gene3D" id="3.90.1300.10">
    <property type="entry name" value="Amidase signature (AS) domain"/>
    <property type="match status" value="1"/>
</dbReference>
<organism evidence="1 2">
    <name type="scientific">Elsinoe australis</name>
    <dbReference type="NCBI Taxonomy" id="40998"/>
    <lineage>
        <taxon>Eukaryota</taxon>
        <taxon>Fungi</taxon>
        <taxon>Dikarya</taxon>
        <taxon>Ascomycota</taxon>
        <taxon>Pezizomycotina</taxon>
        <taxon>Dothideomycetes</taxon>
        <taxon>Dothideomycetidae</taxon>
        <taxon>Myriangiales</taxon>
        <taxon>Elsinoaceae</taxon>
        <taxon>Elsinoe</taxon>
    </lineage>
</organism>
<evidence type="ECO:0000313" key="1">
    <source>
        <dbReference type="EMBL" id="PSK55838.1"/>
    </source>
</evidence>
<dbReference type="SUPFAM" id="SSF75304">
    <property type="entry name" value="Amidase signature (AS) enzymes"/>
    <property type="match status" value="1"/>
</dbReference>
<dbReference type="AlphaFoldDB" id="A0A2P8A5V3"/>
<comment type="caution">
    <text evidence="1">The sequence shown here is derived from an EMBL/GenBank/DDBJ whole genome shotgun (WGS) entry which is preliminary data.</text>
</comment>
<dbReference type="STRING" id="40998.A0A2P8A5V3"/>
<dbReference type="InterPro" id="IPR036928">
    <property type="entry name" value="AS_sf"/>
</dbReference>
<dbReference type="Proteomes" id="UP000243723">
    <property type="component" value="Unassembled WGS sequence"/>
</dbReference>
<dbReference type="EMBL" id="NHZQ01000066">
    <property type="protein sequence ID" value="PSK55838.1"/>
    <property type="molecule type" value="Genomic_DNA"/>
</dbReference>
<proteinExistence type="predicted"/>
<sequence>MDDVMDRTVRRVQIGGTPYHLLKNRTNFIEDVERSEDKDYIPIFVYSVTAHEHITYNGLQSFFETCIKSDDVTNPCFLRNFYFLIYDMLEIALDANIIAFLEGADIQKLTRSTTGLYCMFDVPAFFARDLSRFEPFAELWYGANLPVEEKVAKNQHSSTILVPSEYFPTSSPAQSAVIEKFIIMLEQALKTERTSISLRTEWKRNLPNGVAETDPAIYLGEAGTLPYYRESYERLEQFRTDYRKTFHKDPFVHKALRWRWDTARSVTDDQRNDFLHRLAVYQNWLLEHVLQASSSPDSVFVVLPIEDGKPSYRDTSPPGFNPLYMSTITGAPEITLPGKYMIHDMEPLLILKTVGEVWCHSKITQREEPLPVSVSLLSSPGSGLALIQAAMQAFKQGGKSTILATGRSIYKHGDTQ</sequence>
<keyword evidence="2" id="KW-1185">Reference proteome</keyword>
<evidence type="ECO:0000313" key="2">
    <source>
        <dbReference type="Proteomes" id="UP000243723"/>
    </source>
</evidence>
<dbReference type="OrthoDB" id="5423360at2759"/>
<reference evidence="1 2" key="1">
    <citation type="submission" date="2017-05" db="EMBL/GenBank/DDBJ databases">
        <title>Draft genome sequence of Elsinoe australis.</title>
        <authorList>
            <person name="Cheng Q."/>
        </authorList>
    </citation>
    <scope>NUCLEOTIDE SEQUENCE [LARGE SCALE GENOMIC DNA]</scope>
    <source>
        <strain evidence="1 2">NL1</strain>
    </source>
</reference>
<name>A0A2P8A5V3_9PEZI</name>
<gene>
    <name evidence="1" type="ORF">B9Z65_4716</name>
</gene>
<accession>A0A2P8A5V3</accession>
<protein>
    <submittedName>
        <fullName evidence="1">Uncharacterized protein</fullName>
    </submittedName>
</protein>